<dbReference type="AlphaFoldDB" id="A0A0A9HYZ6"/>
<evidence type="ECO:0000313" key="1">
    <source>
        <dbReference type="EMBL" id="JAE38098.1"/>
    </source>
</evidence>
<reference evidence="1" key="1">
    <citation type="submission" date="2014-09" db="EMBL/GenBank/DDBJ databases">
        <authorList>
            <person name="Magalhaes I.L.F."/>
            <person name="Oliveira U."/>
            <person name="Santos F.R."/>
            <person name="Vidigal T.H.D.A."/>
            <person name="Brescovit A.D."/>
            <person name="Santos A.J."/>
        </authorList>
    </citation>
    <scope>NUCLEOTIDE SEQUENCE</scope>
    <source>
        <tissue evidence="1">Shoot tissue taken approximately 20 cm above the soil surface</tissue>
    </source>
</reference>
<organism evidence="1">
    <name type="scientific">Arundo donax</name>
    <name type="common">Giant reed</name>
    <name type="synonym">Donax arundinaceus</name>
    <dbReference type="NCBI Taxonomy" id="35708"/>
    <lineage>
        <taxon>Eukaryota</taxon>
        <taxon>Viridiplantae</taxon>
        <taxon>Streptophyta</taxon>
        <taxon>Embryophyta</taxon>
        <taxon>Tracheophyta</taxon>
        <taxon>Spermatophyta</taxon>
        <taxon>Magnoliopsida</taxon>
        <taxon>Liliopsida</taxon>
        <taxon>Poales</taxon>
        <taxon>Poaceae</taxon>
        <taxon>PACMAD clade</taxon>
        <taxon>Arundinoideae</taxon>
        <taxon>Arundineae</taxon>
        <taxon>Arundo</taxon>
    </lineage>
</organism>
<reference evidence="1" key="2">
    <citation type="journal article" date="2015" name="Data Brief">
        <title>Shoot transcriptome of the giant reed, Arundo donax.</title>
        <authorList>
            <person name="Barrero R.A."/>
            <person name="Guerrero F.D."/>
            <person name="Moolhuijzen P."/>
            <person name="Goolsby J.A."/>
            <person name="Tidwell J."/>
            <person name="Bellgard S.E."/>
            <person name="Bellgard M.I."/>
        </authorList>
    </citation>
    <scope>NUCLEOTIDE SEQUENCE</scope>
    <source>
        <tissue evidence="1">Shoot tissue taken approximately 20 cm above the soil surface</tissue>
    </source>
</reference>
<protein>
    <submittedName>
        <fullName evidence="1">Uncharacterized protein</fullName>
    </submittedName>
</protein>
<sequence>MVEGVKLGGRPRMPMIAYVLSQYQKLLITTFCRFFLDNGIIYPSLYVLRCIWPKLITWFVQ</sequence>
<proteinExistence type="predicted"/>
<accession>A0A0A9HYZ6</accession>
<name>A0A0A9HYZ6_ARUDO</name>
<dbReference type="EMBL" id="GBRH01159798">
    <property type="protein sequence ID" value="JAE38098.1"/>
    <property type="molecule type" value="Transcribed_RNA"/>
</dbReference>